<evidence type="ECO:0000256" key="4">
    <source>
        <dbReference type="ARBA" id="ARBA00022771"/>
    </source>
</evidence>
<evidence type="ECO:0000256" key="6">
    <source>
        <dbReference type="PROSITE-ProRule" id="PRU00723"/>
    </source>
</evidence>
<dbReference type="Proteomes" id="UP000242180">
    <property type="component" value="Unassembled WGS sequence"/>
</dbReference>
<sequence length="302" mass="34112">MRKPADSDDDDDDDGEVVASEVVTKERKTASTPFVQSTRRRRRQQGQEDDDDNEEEESAIGVRYAADRSAKVQKEDATRYSTEWELEAAELRNRKSDSKPGASGQTNSKMSVGPQRAPANLRVTARFDYQPDVCKDYKETGFCGYGDSCIFLHDRGDYKTGWQLEQEWEEAQRNKTKFGSTDPNKYAVSDEDDSDEELPFACLLCREEFKEPVVTKCGHYFCEKCAIDHQRTSPKCYACGASTGGVFTTAKNMLKRLREKKQRIAEERGETVDGEETNDNGFSIEGLEERPADSSEDDSDSD</sequence>
<dbReference type="InterPro" id="IPR000571">
    <property type="entry name" value="Znf_CCCH"/>
</dbReference>
<keyword evidence="3 6" id="KW-0479">Metal-binding</keyword>
<evidence type="ECO:0000256" key="5">
    <source>
        <dbReference type="ARBA" id="ARBA00022833"/>
    </source>
</evidence>
<keyword evidence="7" id="KW-0508">mRNA splicing</keyword>
<dbReference type="PROSITE" id="PS00518">
    <property type="entry name" value="ZF_RING_1"/>
    <property type="match status" value="1"/>
</dbReference>
<keyword evidence="5 6" id="KW-0862">Zinc</keyword>
<dbReference type="Gene3D" id="3.30.40.10">
    <property type="entry name" value="Zinc/RING finger domain, C3HC4 (zinc finger)"/>
    <property type="match status" value="1"/>
</dbReference>
<feature type="domain" description="C3H1-type" evidence="10">
    <location>
        <begin position="128"/>
        <end position="156"/>
    </location>
</feature>
<dbReference type="FunFam" id="3.30.40.10:FF:000045">
    <property type="entry name" value="RING finger protein 113A"/>
    <property type="match status" value="1"/>
</dbReference>
<dbReference type="PANTHER" id="PTHR12930:SF0">
    <property type="entry name" value="RING FINGER PROTEIN 113B"/>
    <property type="match status" value="1"/>
</dbReference>
<evidence type="ECO:0000313" key="12">
    <source>
        <dbReference type="Proteomes" id="UP000242180"/>
    </source>
</evidence>
<feature type="domain" description="RING-type" evidence="9">
    <location>
        <begin position="202"/>
        <end position="239"/>
    </location>
</feature>
<comment type="caution">
    <text evidence="11">The sequence shown here is derived from an EMBL/GenBank/DDBJ whole genome shotgun (WGS) entry which is preliminary data.</text>
</comment>
<name>A0A1X2HJ51_SYNRA</name>
<keyword evidence="7" id="KW-0747">Spliceosome</keyword>
<dbReference type="PROSITE" id="PS50089">
    <property type="entry name" value="ZF_RING_2"/>
    <property type="match status" value="1"/>
</dbReference>
<evidence type="ECO:0000256" key="8">
    <source>
        <dbReference type="SAM" id="MobiDB-lite"/>
    </source>
</evidence>
<dbReference type="SUPFAM" id="SSF90229">
    <property type="entry name" value="CCCH zinc finger"/>
    <property type="match status" value="1"/>
</dbReference>
<dbReference type="GO" id="GO:0005684">
    <property type="term" value="C:U2-type spliceosomal complex"/>
    <property type="evidence" value="ECO:0007669"/>
    <property type="project" value="TreeGrafter"/>
</dbReference>
<comment type="subunit">
    <text evidence="7">Associated with the spliceosome.</text>
</comment>
<evidence type="ECO:0000256" key="3">
    <source>
        <dbReference type="ARBA" id="ARBA00022723"/>
    </source>
</evidence>
<dbReference type="Pfam" id="PF00642">
    <property type="entry name" value="zf-CCCH"/>
    <property type="match status" value="1"/>
</dbReference>
<dbReference type="CDD" id="cd16539">
    <property type="entry name" value="RING-HC_RNF113A_B"/>
    <property type="match status" value="1"/>
</dbReference>
<feature type="compositionally biased region" description="Basic and acidic residues" evidence="8">
    <location>
        <begin position="89"/>
        <end position="98"/>
    </location>
</feature>
<dbReference type="STRING" id="13706.A0A1X2HJ51"/>
<dbReference type="GO" id="GO:0008270">
    <property type="term" value="F:zinc ion binding"/>
    <property type="evidence" value="ECO:0007669"/>
    <property type="project" value="UniProtKB-KW"/>
</dbReference>
<dbReference type="Gene3D" id="4.10.1000.10">
    <property type="entry name" value="Zinc finger, CCCH-type"/>
    <property type="match status" value="1"/>
</dbReference>
<dbReference type="GO" id="GO:0003677">
    <property type="term" value="F:DNA binding"/>
    <property type="evidence" value="ECO:0007669"/>
    <property type="project" value="UniProtKB-UniRule"/>
</dbReference>
<dbReference type="Pfam" id="PF13920">
    <property type="entry name" value="zf-C3HC4_3"/>
    <property type="match status" value="1"/>
</dbReference>
<dbReference type="InParanoid" id="A0A1X2HJ51"/>
<dbReference type="InterPro" id="IPR001841">
    <property type="entry name" value="Znf_RING"/>
</dbReference>
<feature type="compositionally biased region" description="Basic and acidic residues" evidence="8">
    <location>
        <begin position="262"/>
        <end position="271"/>
    </location>
</feature>
<dbReference type="InterPro" id="IPR039971">
    <property type="entry name" value="CWC24-like"/>
</dbReference>
<dbReference type="EMBL" id="MCGN01000003">
    <property type="protein sequence ID" value="ORY99120.1"/>
    <property type="molecule type" value="Genomic_DNA"/>
</dbReference>
<accession>A0A1X2HJ51</accession>
<gene>
    <name evidence="11" type="ORF">BCR43DRAFT_437123</name>
</gene>
<keyword evidence="7" id="KW-0507">mRNA processing</keyword>
<dbReference type="SMART" id="SM00184">
    <property type="entry name" value="RING"/>
    <property type="match status" value="1"/>
</dbReference>
<keyword evidence="7" id="KW-0238">DNA-binding</keyword>
<reference evidence="11 12" key="1">
    <citation type="submission" date="2016-07" db="EMBL/GenBank/DDBJ databases">
        <title>Pervasive Adenine N6-methylation of Active Genes in Fungi.</title>
        <authorList>
            <consortium name="DOE Joint Genome Institute"/>
            <person name="Mondo S.J."/>
            <person name="Dannebaum R.O."/>
            <person name="Kuo R.C."/>
            <person name="Labutti K."/>
            <person name="Haridas S."/>
            <person name="Kuo A."/>
            <person name="Salamov A."/>
            <person name="Ahrendt S.R."/>
            <person name="Lipzen A."/>
            <person name="Sullivan W."/>
            <person name="Andreopoulos W.B."/>
            <person name="Clum A."/>
            <person name="Lindquist E."/>
            <person name="Daum C."/>
            <person name="Ramamoorthy G.K."/>
            <person name="Gryganskyi A."/>
            <person name="Culley D."/>
            <person name="Magnuson J.K."/>
            <person name="James T.Y."/>
            <person name="O'Malley M.A."/>
            <person name="Stajich J.E."/>
            <person name="Spatafora J.W."/>
            <person name="Visel A."/>
            <person name="Grigoriev I.V."/>
        </authorList>
    </citation>
    <scope>NUCLEOTIDE SEQUENCE [LARGE SCALE GENOMIC DNA]</scope>
    <source>
        <strain evidence="11 12">NRRL 2496</strain>
    </source>
</reference>
<feature type="compositionally biased region" description="Acidic residues" evidence="8">
    <location>
        <begin position="7"/>
        <end position="16"/>
    </location>
</feature>
<feature type="compositionally biased region" description="Acidic residues" evidence="8">
    <location>
        <begin position="47"/>
        <end position="58"/>
    </location>
</feature>
<dbReference type="InterPro" id="IPR013083">
    <property type="entry name" value="Znf_RING/FYVE/PHD"/>
</dbReference>
<evidence type="ECO:0000256" key="7">
    <source>
        <dbReference type="RuleBase" id="RU367110"/>
    </source>
</evidence>
<feature type="region of interest" description="Disordered" evidence="8">
    <location>
        <begin position="1"/>
        <end position="117"/>
    </location>
</feature>
<dbReference type="PROSITE" id="PS50103">
    <property type="entry name" value="ZF_C3H1"/>
    <property type="match status" value="1"/>
</dbReference>
<dbReference type="SUPFAM" id="SSF57850">
    <property type="entry name" value="RING/U-box"/>
    <property type="match status" value="1"/>
</dbReference>
<dbReference type="InterPro" id="IPR017907">
    <property type="entry name" value="Znf_RING_CS"/>
</dbReference>
<evidence type="ECO:0000259" key="10">
    <source>
        <dbReference type="PROSITE" id="PS50103"/>
    </source>
</evidence>
<comment type="function">
    <text evidence="1 7">Involved in pre-mRNA splicing.</text>
</comment>
<dbReference type="SMART" id="SM00356">
    <property type="entry name" value="ZnF_C3H1"/>
    <property type="match status" value="1"/>
</dbReference>
<feature type="region of interest" description="Disordered" evidence="8">
    <location>
        <begin position="260"/>
        <end position="302"/>
    </location>
</feature>
<dbReference type="GO" id="GO:0006397">
    <property type="term" value="P:mRNA processing"/>
    <property type="evidence" value="ECO:0007669"/>
    <property type="project" value="UniProtKB-KW"/>
</dbReference>
<evidence type="ECO:0000256" key="2">
    <source>
        <dbReference type="ARBA" id="ARBA00009161"/>
    </source>
</evidence>
<organism evidence="11 12">
    <name type="scientific">Syncephalastrum racemosum</name>
    <name type="common">Filamentous fungus</name>
    <dbReference type="NCBI Taxonomy" id="13706"/>
    <lineage>
        <taxon>Eukaryota</taxon>
        <taxon>Fungi</taxon>
        <taxon>Fungi incertae sedis</taxon>
        <taxon>Mucoromycota</taxon>
        <taxon>Mucoromycotina</taxon>
        <taxon>Mucoromycetes</taxon>
        <taxon>Mucorales</taxon>
        <taxon>Syncephalastraceae</taxon>
        <taxon>Syncephalastrum</taxon>
    </lineage>
</organism>
<keyword evidence="4 6" id="KW-0863">Zinc-finger</keyword>
<comment type="subcellular location">
    <subcellularLocation>
        <location evidence="7">Nucleus</location>
    </subcellularLocation>
</comment>
<keyword evidence="12" id="KW-1185">Reference proteome</keyword>
<dbReference type="InterPro" id="IPR036855">
    <property type="entry name" value="Znf_CCCH_sf"/>
</dbReference>
<evidence type="ECO:0000313" key="11">
    <source>
        <dbReference type="EMBL" id="ORY99120.1"/>
    </source>
</evidence>
<dbReference type="PANTHER" id="PTHR12930">
    <property type="entry name" value="ZINC FINGER PROTEIN 183"/>
    <property type="match status" value="1"/>
</dbReference>
<evidence type="ECO:0000256" key="1">
    <source>
        <dbReference type="ARBA" id="ARBA00003777"/>
    </source>
</evidence>
<dbReference type="AlphaFoldDB" id="A0A1X2HJ51"/>
<feature type="compositionally biased region" description="Basic and acidic residues" evidence="8">
    <location>
        <begin position="65"/>
        <end position="78"/>
    </location>
</feature>
<protein>
    <recommendedName>
        <fullName evidence="7">Pre-mRNA-splicing factor CWC24</fullName>
    </recommendedName>
</protein>
<dbReference type="OMA" id="KKQATHN"/>
<proteinExistence type="inferred from homology"/>
<comment type="similarity">
    <text evidence="2 7">Belongs to the CWC24 family.</text>
</comment>
<dbReference type="OrthoDB" id="25761at2759"/>
<feature type="zinc finger region" description="C3H1-type" evidence="6">
    <location>
        <begin position="128"/>
        <end position="156"/>
    </location>
</feature>
<evidence type="ECO:0000259" key="9">
    <source>
        <dbReference type="PROSITE" id="PS50089"/>
    </source>
</evidence>
<dbReference type="GO" id="GO:0034247">
    <property type="term" value="P:snoRNA splicing"/>
    <property type="evidence" value="ECO:0007669"/>
    <property type="project" value="TreeGrafter"/>
</dbReference>
<keyword evidence="7" id="KW-0539">Nucleus</keyword>